<dbReference type="Proteomes" id="UP000044602">
    <property type="component" value="Unassembled WGS sequence"/>
</dbReference>
<dbReference type="Gene3D" id="1.10.3970.10">
    <property type="entry name" value="BSD domain"/>
    <property type="match status" value="1"/>
</dbReference>
<sequence length="209" mass="23940">MAFASSVNSKPAPPRWFDDGQLKSDIELQQSLMKADRNLYQTYVDARATKPDSISDAAFNSQFWSTRTNLLRAHAIEMNQKRGSYNVLSTIKPRTEGEELKLNISVEQVQLIFSQHPLIKRLYNENVPKITEAEFWSRFFLSKLSRTLRGDKVQDEKKEGIVRDPLFDNHDESENTLGFQSRIMAQSVPNIINVEANEENQGGFRSGNQ</sequence>
<dbReference type="PROSITE" id="PS50858">
    <property type="entry name" value="BSD"/>
    <property type="match status" value="1"/>
</dbReference>
<dbReference type="SMART" id="SM00751">
    <property type="entry name" value="BSD"/>
    <property type="match status" value="2"/>
</dbReference>
<dbReference type="InterPro" id="IPR027079">
    <property type="entry name" value="Tfb1/GTF2H1"/>
</dbReference>
<feature type="non-terminal residue" evidence="2">
    <location>
        <position position="209"/>
    </location>
</feature>
<evidence type="ECO:0000259" key="1">
    <source>
        <dbReference type="PROSITE" id="PS50858"/>
    </source>
</evidence>
<accession>A0A0G4MBJ8</accession>
<dbReference type="GO" id="GO:0006351">
    <property type="term" value="P:DNA-templated transcription"/>
    <property type="evidence" value="ECO:0007669"/>
    <property type="project" value="InterPro"/>
</dbReference>
<dbReference type="AlphaFoldDB" id="A0A0G4MBJ8"/>
<proteinExistence type="predicted"/>
<dbReference type="GO" id="GO:0000439">
    <property type="term" value="C:transcription factor TFIIH core complex"/>
    <property type="evidence" value="ECO:0007669"/>
    <property type="project" value="InterPro"/>
</dbReference>
<dbReference type="GO" id="GO:0006289">
    <property type="term" value="P:nucleotide-excision repair"/>
    <property type="evidence" value="ECO:0007669"/>
    <property type="project" value="InterPro"/>
</dbReference>
<dbReference type="STRING" id="100787.A0A0G4MBJ8"/>
<dbReference type="PANTHER" id="PTHR12856">
    <property type="entry name" value="TRANSCRIPTION INITIATION FACTOR IIH-RELATED"/>
    <property type="match status" value="1"/>
</dbReference>
<evidence type="ECO:0000313" key="2">
    <source>
        <dbReference type="EMBL" id="CRK31290.1"/>
    </source>
</evidence>
<protein>
    <recommendedName>
        <fullName evidence="1">BSD domain-containing protein</fullName>
    </recommendedName>
</protein>
<dbReference type="Pfam" id="PF03909">
    <property type="entry name" value="BSD"/>
    <property type="match status" value="2"/>
</dbReference>
<dbReference type="EMBL" id="CVQH01021679">
    <property type="protein sequence ID" value="CRK31290.1"/>
    <property type="molecule type" value="Genomic_DNA"/>
</dbReference>
<dbReference type="SUPFAM" id="SSF140383">
    <property type="entry name" value="BSD domain-like"/>
    <property type="match status" value="1"/>
</dbReference>
<evidence type="ECO:0000313" key="3">
    <source>
        <dbReference type="Proteomes" id="UP000044602"/>
    </source>
</evidence>
<keyword evidence="3" id="KW-1185">Reference proteome</keyword>
<dbReference type="InterPro" id="IPR005607">
    <property type="entry name" value="BSD_dom"/>
</dbReference>
<organism evidence="2 3">
    <name type="scientific">Verticillium longisporum</name>
    <name type="common">Verticillium dahliae var. longisporum</name>
    <dbReference type="NCBI Taxonomy" id="100787"/>
    <lineage>
        <taxon>Eukaryota</taxon>
        <taxon>Fungi</taxon>
        <taxon>Dikarya</taxon>
        <taxon>Ascomycota</taxon>
        <taxon>Pezizomycotina</taxon>
        <taxon>Sordariomycetes</taxon>
        <taxon>Hypocreomycetidae</taxon>
        <taxon>Glomerellales</taxon>
        <taxon>Plectosphaerellaceae</taxon>
        <taxon>Verticillium</taxon>
    </lineage>
</organism>
<name>A0A0G4MBJ8_VERLO</name>
<feature type="domain" description="BSD" evidence="1">
    <location>
        <begin position="96"/>
        <end position="147"/>
    </location>
</feature>
<reference evidence="3" key="1">
    <citation type="submission" date="2015-05" db="EMBL/GenBank/DDBJ databases">
        <authorList>
            <person name="Fogelqvist Johan"/>
        </authorList>
    </citation>
    <scope>NUCLEOTIDE SEQUENCE [LARGE SCALE GENOMIC DNA]</scope>
</reference>
<gene>
    <name evidence="2" type="ORF">BN1708_018686</name>
</gene>
<dbReference type="InterPro" id="IPR035925">
    <property type="entry name" value="BSD_dom_sf"/>
</dbReference>